<reference evidence="1" key="1">
    <citation type="submission" date="2017-01" db="EMBL/GenBank/DDBJ databases">
        <title>Draft genome sequence of uncultured bacilliform virus purified from snow crab.</title>
        <authorList>
            <person name="Takano T."/>
        </authorList>
    </citation>
    <scope>NUCLEOTIDE SEQUENCE</scope>
    <source>
        <strain evidence="1">Isolate_1</strain>
    </source>
</reference>
<proteinExistence type="predicted"/>
<comment type="caution">
    <text evidence="1">The sequence shown here is derived from an EMBL/GenBank/DDBJ whole genome shotgun (WGS) entry which is preliminary data.</text>
</comment>
<protein>
    <recommendedName>
        <fullName evidence="2">Protein kinase domain-containing protein</fullName>
    </recommendedName>
</protein>
<dbReference type="Gene3D" id="1.10.510.10">
    <property type="entry name" value="Transferase(Phosphotransferase) domain 1"/>
    <property type="match status" value="1"/>
</dbReference>
<evidence type="ECO:0008006" key="2">
    <source>
        <dbReference type="Google" id="ProtNLM"/>
    </source>
</evidence>
<evidence type="ECO:0000313" key="1">
    <source>
        <dbReference type="EMBL" id="GAV93204.1"/>
    </source>
</evidence>
<gene>
    <name evidence="1" type="ORF">SCV_084</name>
</gene>
<dbReference type="SUPFAM" id="SSF56112">
    <property type="entry name" value="Protein kinase-like (PK-like)"/>
    <property type="match status" value="1"/>
</dbReference>
<organism evidence="1">
    <name type="scientific">Chionoecetes opilio bacilliform virus</name>
    <dbReference type="NCBI Taxonomy" id="1825681"/>
    <lineage>
        <taxon>Viruses</taxon>
        <taxon>Viruses incertae sedis</taxon>
        <taxon>Naldaviricetes</taxon>
        <taxon>Nimaviridae</taxon>
    </lineage>
</organism>
<dbReference type="EMBL" id="BDLS01000002">
    <property type="protein sequence ID" value="GAV93204.1"/>
    <property type="molecule type" value="Genomic_DNA"/>
</dbReference>
<name>A0A1Q3DL49_9VIRU</name>
<sequence>MKTAVAVMKNNDMTSTYKRREKARECSVGSSMDVVGDLIPDIHLSSSSVLSSSSSQQQYSRKTPLVPTLRKKKKTFFDISLNTVVYNSHSILLSHIQQDKHLGSSCRTITDTLLVNRNKNSIGRWALIEKPPPYFVHVESDMNICNSICSSSSFERKAASMALVPELQLAITEFTQTRIKCNNIYRGRLNFDNEVSPGSNLWPVGEEGSNMKPSSMFPINTLRSKTPVGRRMSIAHTARDIFKVSDEAFARIITKRSSLLLEVHKICEGWLNDRKKIDVPSYVPKAYAPYTAIIGPSERFLEVKLGVYFMLEKGTVIKFLTEKACFSDFVIETEIGFSIDKKIKGAVGVIHTCPEAFCVEMSFAGVALQDVLNGDLNCILNVPVSTDGKREFIQHHMIPVKATGALYGVRMLQVTGRLPPGLRSVRPIIDSYSAVGVTGCMRKKLLEDIPFVIAEIINIVTRLSQQWLVNPDIKSDNIVIDGYSGQPMMIDFGLVIPVGKRDTSRSMLHEKTNMYVDYPQTAPEYLKGECCNEAAMTYGLAYLLTDMLNTLSTRTQDISPVSMSVNIPLVNFIAAAYDENPYKRPRAYLMAALIGACFPLPDHIASLFSDPKHTIFS</sequence>
<dbReference type="InterPro" id="IPR011009">
    <property type="entry name" value="Kinase-like_dom_sf"/>
</dbReference>
<accession>A0A1Q3DL49</accession>